<comment type="caution">
    <text evidence="2">The sequence shown here is derived from an EMBL/GenBank/DDBJ whole genome shotgun (WGS) entry which is preliminary data.</text>
</comment>
<dbReference type="OrthoDB" id="79171at2759"/>
<evidence type="ECO:0000313" key="3">
    <source>
        <dbReference type="Proteomes" id="UP000489600"/>
    </source>
</evidence>
<sequence length="126" mass="13508">MEVVIALTEELFASAKQNEISLSDAGVSAGATSGSPNFPGGAWGKPAKTLVCLFCYFSRCNTRGPPYQHHKLDARSSPHLFRGYSLTRCAYICTIENNDDIGKEDARKTASCSGLEGSRSEDSSVP</sequence>
<name>A0A565BR88_9BRAS</name>
<keyword evidence="3" id="KW-1185">Reference proteome</keyword>
<accession>A0A565BR88</accession>
<proteinExistence type="predicted"/>
<dbReference type="EMBL" id="CABITT030000005">
    <property type="protein sequence ID" value="VVB03897.1"/>
    <property type="molecule type" value="Genomic_DNA"/>
</dbReference>
<feature type="region of interest" description="Disordered" evidence="1">
    <location>
        <begin position="104"/>
        <end position="126"/>
    </location>
</feature>
<evidence type="ECO:0000256" key="1">
    <source>
        <dbReference type="SAM" id="MobiDB-lite"/>
    </source>
</evidence>
<reference evidence="2" key="1">
    <citation type="submission" date="2019-07" db="EMBL/GenBank/DDBJ databases">
        <authorList>
            <person name="Dittberner H."/>
        </authorList>
    </citation>
    <scope>NUCLEOTIDE SEQUENCE [LARGE SCALE GENOMIC DNA]</scope>
</reference>
<organism evidence="2 3">
    <name type="scientific">Arabis nemorensis</name>
    <dbReference type="NCBI Taxonomy" id="586526"/>
    <lineage>
        <taxon>Eukaryota</taxon>
        <taxon>Viridiplantae</taxon>
        <taxon>Streptophyta</taxon>
        <taxon>Embryophyta</taxon>
        <taxon>Tracheophyta</taxon>
        <taxon>Spermatophyta</taxon>
        <taxon>Magnoliopsida</taxon>
        <taxon>eudicotyledons</taxon>
        <taxon>Gunneridae</taxon>
        <taxon>Pentapetalae</taxon>
        <taxon>rosids</taxon>
        <taxon>malvids</taxon>
        <taxon>Brassicales</taxon>
        <taxon>Brassicaceae</taxon>
        <taxon>Arabideae</taxon>
        <taxon>Arabis</taxon>
    </lineage>
</organism>
<evidence type="ECO:0000313" key="2">
    <source>
        <dbReference type="EMBL" id="VVB03897.1"/>
    </source>
</evidence>
<protein>
    <submittedName>
        <fullName evidence="2">Uncharacterized protein</fullName>
    </submittedName>
</protein>
<gene>
    <name evidence="2" type="ORF">ANE_LOCUS14341</name>
</gene>
<dbReference type="Proteomes" id="UP000489600">
    <property type="component" value="Unassembled WGS sequence"/>
</dbReference>
<dbReference type="AlphaFoldDB" id="A0A565BR88"/>